<evidence type="ECO:0000313" key="3">
    <source>
        <dbReference type="Proteomes" id="UP000268313"/>
    </source>
</evidence>
<keyword evidence="3" id="KW-1185">Reference proteome</keyword>
<dbReference type="AlphaFoldDB" id="A0A3A8JIN5"/>
<sequence length="338" mass="35582">MPVALNIGSKLDSVMSRIRQAAEQARAEMAAAAQSVKEPLPDAPDAKPPNAAVGRYLDSFEEERAKKMGLPSLAAPPPPGTDPAAQASAVPANEATQAQKEQGWNAPQTTVAQTSKKGCAEATLTYLEQSSAEEAVPLTQQEAREKVRNKADTLATSETAGVKDRVQVNLDDGATPDEMGAMLGSMGIKVTNGFDECDTDALSGALKNGQMALALVDSSTLLNTTLAEGEKGPENGELHWLTIDGVNPGKTKSTDDDLYRVRDPVNGAYWVKASDLKKSIAQAQEKHDSGGVMTVKKDGSAKTTEQREALARTNLEHTEPLGKGNGGASRRLSVSESS</sequence>
<name>A0A3A8JIN5_9BACT</name>
<feature type="compositionally biased region" description="Basic and acidic residues" evidence="1">
    <location>
        <begin position="282"/>
        <end position="320"/>
    </location>
</feature>
<feature type="compositionally biased region" description="Polar residues" evidence="1">
    <location>
        <begin position="94"/>
        <end position="107"/>
    </location>
</feature>
<organism evidence="2 3">
    <name type="scientific">Corallococcus carmarthensis</name>
    <dbReference type="NCBI Taxonomy" id="2316728"/>
    <lineage>
        <taxon>Bacteria</taxon>
        <taxon>Pseudomonadati</taxon>
        <taxon>Myxococcota</taxon>
        <taxon>Myxococcia</taxon>
        <taxon>Myxococcales</taxon>
        <taxon>Cystobacterineae</taxon>
        <taxon>Myxococcaceae</taxon>
        <taxon>Corallococcus</taxon>
    </lineage>
</organism>
<reference evidence="3" key="1">
    <citation type="submission" date="2018-09" db="EMBL/GenBank/DDBJ databases">
        <authorList>
            <person name="Livingstone P.G."/>
            <person name="Whitworth D.E."/>
        </authorList>
    </citation>
    <scope>NUCLEOTIDE SEQUENCE [LARGE SCALE GENOMIC DNA]</scope>
    <source>
        <strain evidence="3">CA043D</strain>
    </source>
</reference>
<evidence type="ECO:0000256" key="1">
    <source>
        <dbReference type="SAM" id="MobiDB-lite"/>
    </source>
</evidence>
<accession>A0A3A8JIN5</accession>
<gene>
    <name evidence="2" type="ORF">D7X32_38505</name>
</gene>
<feature type="region of interest" description="Disordered" evidence="1">
    <location>
        <begin position="282"/>
        <end position="338"/>
    </location>
</feature>
<proteinExistence type="predicted"/>
<dbReference type="Proteomes" id="UP000268313">
    <property type="component" value="Unassembled WGS sequence"/>
</dbReference>
<protein>
    <submittedName>
        <fullName evidence="2">Uncharacterized protein</fullName>
    </submittedName>
</protein>
<comment type="caution">
    <text evidence="2">The sequence shown here is derived from an EMBL/GenBank/DDBJ whole genome shotgun (WGS) entry which is preliminary data.</text>
</comment>
<dbReference type="EMBL" id="RAWE01000251">
    <property type="protein sequence ID" value="RKG95632.1"/>
    <property type="molecule type" value="Genomic_DNA"/>
</dbReference>
<feature type="region of interest" description="Disordered" evidence="1">
    <location>
        <begin position="26"/>
        <end position="107"/>
    </location>
</feature>
<evidence type="ECO:0000313" key="2">
    <source>
        <dbReference type="EMBL" id="RKG95632.1"/>
    </source>
</evidence>